<evidence type="ECO:0000313" key="1">
    <source>
        <dbReference type="EMBL" id="KKN59785.1"/>
    </source>
</evidence>
<gene>
    <name evidence="1" type="ORF">LCGC14_0538750</name>
</gene>
<protein>
    <submittedName>
        <fullName evidence="1">Uncharacterized protein</fullName>
    </submittedName>
</protein>
<dbReference type="AlphaFoldDB" id="A0A0F9RTM5"/>
<proteinExistence type="predicted"/>
<organism evidence="1">
    <name type="scientific">marine sediment metagenome</name>
    <dbReference type="NCBI Taxonomy" id="412755"/>
    <lineage>
        <taxon>unclassified sequences</taxon>
        <taxon>metagenomes</taxon>
        <taxon>ecological metagenomes</taxon>
    </lineage>
</organism>
<name>A0A0F9RTM5_9ZZZZ</name>
<accession>A0A0F9RTM5</accession>
<reference evidence="1" key="1">
    <citation type="journal article" date="2015" name="Nature">
        <title>Complex archaea that bridge the gap between prokaryotes and eukaryotes.</title>
        <authorList>
            <person name="Spang A."/>
            <person name="Saw J.H."/>
            <person name="Jorgensen S.L."/>
            <person name="Zaremba-Niedzwiedzka K."/>
            <person name="Martijn J."/>
            <person name="Lind A.E."/>
            <person name="van Eijk R."/>
            <person name="Schleper C."/>
            <person name="Guy L."/>
            <person name="Ettema T.J."/>
        </authorList>
    </citation>
    <scope>NUCLEOTIDE SEQUENCE</scope>
</reference>
<dbReference type="EMBL" id="LAZR01000715">
    <property type="protein sequence ID" value="KKN59785.1"/>
    <property type="molecule type" value="Genomic_DNA"/>
</dbReference>
<comment type="caution">
    <text evidence="1">The sequence shown here is derived from an EMBL/GenBank/DDBJ whole genome shotgun (WGS) entry which is preliminary data.</text>
</comment>
<sequence length="103" mass="12272">MTEKMRKQRDLAKQRNFDYIREYKEYHRCCECSEGRAVCLDLHHEDPNTKKFTLSDGKSHSIKSINLELKKCIVLCANCHRLHHAQVQHEKVIKEENETNTLF</sequence>